<keyword evidence="2" id="KW-0812">Transmembrane</keyword>
<feature type="transmembrane region" description="Helical" evidence="2">
    <location>
        <begin position="1459"/>
        <end position="1485"/>
    </location>
</feature>
<name>A0ABQ9XCL1_9EUKA</name>
<keyword evidence="4" id="KW-1185">Reference proteome</keyword>
<gene>
    <name evidence="3" type="ORF">BLNAU_16493</name>
</gene>
<evidence type="ECO:0000256" key="1">
    <source>
        <dbReference type="SAM" id="MobiDB-lite"/>
    </source>
</evidence>
<dbReference type="EMBL" id="JARBJD010000173">
    <property type="protein sequence ID" value="KAK2948594.1"/>
    <property type="molecule type" value="Genomic_DNA"/>
</dbReference>
<organism evidence="3 4">
    <name type="scientific">Blattamonas nauphoetae</name>
    <dbReference type="NCBI Taxonomy" id="2049346"/>
    <lineage>
        <taxon>Eukaryota</taxon>
        <taxon>Metamonada</taxon>
        <taxon>Preaxostyla</taxon>
        <taxon>Oxymonadida</taxon>
        <taxon>Blattamonas</taxon>
    </lineage>
</organism>
<feature type="region of interest" description="Disordered" evidence="1">
    <location>
        <begin position="1564"/>
        <end position="1602"/>
    </location>
</feature>
<accession>A0ABQ9XCL1</accession>
<protein>
    <recommendedName>
        <fullName evidence="5">Membrane-associated protein</fullName>
    </recommendedName>
</protein>
<comment type="caution">
    <text evidence="3">The sequence shown here is derived from an EMBL/GenBank/DDBJ whole genome shotgun (WGS) entry which is preliminary data.</text>
</comment>
<keyword evidence="2" id="KW-1133">Transmembrane helix</keyword>
<keyword evidence="2" id="KW-0472">Membrane</keyword>
<reference evidence="3 4" key="1">
    <citation type="journal article" date="2022" name="bioRxiv">
        <title>Genomics of Preaxostyla Flagellates Illuminates Evolutionary Transitions and the Path Towards Mitochondrial Loss.</title>
        <authorList>
            <person name="Novak L.V.F."/>
            <person name="Treitli S.C."/>
            <person name="Pyrih J."/>
            <person name="Halakuc P."/>
            <person name="Pipaliya S.V."/>
            <person name="Vacek V."/>
            <person name="Brzon O."/>
            <person name="Soukal P."/>
            <person name="Eme L."/>
            <person name="Dacks J.B."/>
            <person name="Karnkowska A."/>
            <person name="Elias M."/>
            <person name="Hampl V."/>
        </authorList>
    </citation>
    <scope>NUCLEOTIDE SEQUENCE [LARGE SCALE GENOMIC DNA]</scope>
    <source>
        <strain evidence="3">NAU3</strain>
        <tissue evidence="3">Gut</tissue>
    </source>
</reference>
<evidence type="ECO:0000256" key="2">
    <source>
        <dbReference type="SAM" id="Phobius"/>
    </source>
</evidence>
<dbReference type="Proteomes" id="UP001281761">
    <property type="component" value="Unassembled WGS sequence"/>
</dbReference>
<sequence>MMQVVLILLVEVFASSPSTSPIITSPHPSQSLYPPSTSNAEPTAFACIIELIGPTTIKAILFGENLALGEYSFSIRLDKEDAQAFTLTFPSAHSSGISSVEQELNANYPLQPGHKYVLTALELNEPPTKRISFERNSQPVVIWLSVPPDTTTPVVSYIDLPLASDKISLLFEVYGVNLGSLTELRYLVPSVYSTRPIPIDISTHHPPYICLSTPIHPDDFFDSLMTYAQTINSIDLIDPNYQPIPYHSTVTAAQEDPATTMILTSAAVQFETVDETARFYLTGKHLVRGKYELSWMTSDFGLKLGSITLQFSTQTTASLVSDDFDMNEVEDLFDGDYYSIYRITPIDFGSPNPIVLPGQFATSVNIDVIGPWSLIPYIEWIECDLTSSSATSARIYVSGTGFFFGTYLATFSDDAQNQYSVQLYAESFGVWTIFSDFVPNSAVPSSTGLVYDAVYSDFKVYWNGIELDSQATSFTAPSASTVVSVIGATFRQVADASFQLDFMSNHVFSGTFEVTFTADGTTCFPKDIEIFNPPGTLLVESEVLEIDGSPFNFETFYEITSIQSKSDQTDILPESIFFLIPPARPTPVDQNSFVDLSGSEDLGCGYGLLQPCLNLVQAIHNQIVIPTAFDSYSPLMVKVRNGGIAKDYFSSPDISVSLTVQGEVDSDVVPTITIESDPQIVVAGGSDESASLTLLDLEFEFASVSGFQAFVFLSCAHFVMQRCVVTEATSTHSSFLYIASGDALIVECELKNIKTVDSILEQSEMISMLELDTVKVTDCGQSNSNSLFICGSSNAFFTKMDMAGCEAEDAPISLSSMHIFTAFTECTWTACKGSNFAGALSFSPSSFSTIAFHHCRWIDCSVNSPSQPTGLFIYRVNPDEVRIFLTNLTFESSDESQTRPHFLIHDVNLGGLNLDAFLFDYWTEPNMFLVQSDYLEAQPISSLSPAKSVFTVVAPTRNDEMLFGVDSPICGSYALPCATVGKALSRLIPVIGGQSIVSISDGGKAEFGTKIQNATICGEVGTARLVLLRHELSLDGTPFFTTSQATIESVVIDHSASTADVLIKHEQWHLEVSHVSFSTTATTSPTLISASAGTVALRFVSFDSAVFVSSAISIETVDELSIVSLSSFNTSFHSPLLTIRSLDPKISQASLTEMNVTNFSFGGSNELLIDARQATVLISECQFAGQLFVPSRCNSENTQNDLDFSLSANPFVGYLDSENQSRHPRNRMTSESKPHFSNSVCVWSKGGIRLAVCVSEISHCTFDSFASTALSLKGGTTLLSHSFFFGNGISSSLPTRRNVLVEIEGNVTIHNMTSDQHSNGPWISSDESSRVWRLNADSSERVPFDSVLMFRPVVESASLSGDEDKHEVVIVGESLIPCNLLVVLIATNTTNETSRPIECSDVWTEDGNTLRCSFDDTRMALSSLEWRVSVSCDGLEAWNMPVVRRAIRGDAKAEARGKMLISVSSVVFGVLGVIGVSLIISIVILSQKLKKTKATVTDLKIKANRIELKIESRRSRRTHRRRSLSQRSQQQLLAESLASRLSTSSSSSSHNSSVLNPIEAAIQNRKSGQEALDEPQMVGREDEATSDLNDILKASDPNQKSL</sequence>
<evidence type="ECO:0000313" key="3">
    <source>
        <dbReference type="EMBL" id="KAK2948594.1"/>
    </source>
</evidence>
<evidence type="ECO:0008006" key="5">
    <source>
        <dbReference type="Google" id="ProtNLM"/>
    </source>
</evidence>
<evidence type="ECO:0000313" key="4">
    <source>
        <dbReference type="Proteomes" id="UP001281761"/>
    </source>
</evidence>
<proteinExistence type="predicted"/>